<proteinExistence type="predicted"/>
<evidence type="ECO:0000313" key="2">
    <source>
        <dbReference type="EMBL" id="KAK8893668.1"/>
    </source>
</evidence>
<evidence type="ECO:0000256" key="1">
    <source>
        <dbReference type="SAM" id="Coils"/>
    </source>
</evidence>
<protein>
    <submittedName>
        <fullName evidence="2">Uncharacterized protein</fullName>
    </submittedName>
</protein>
<evidence type="ECO:0000313" key="3">
    <source>
        <dbReference type="Proteomes" id="UP001470230"/>
    </source>
</evidence>
<feature type="coiled-coil region" evidence="1">
    <location>
        <begin position="433"/>
        <end position="464"/>
    </location>
</feature>
<accession>A0ABR2KRJ6</accession>
<reference evidence="2 3" key="1">
    <citation type="submission" date="2024-04" db="EMBL/GenBank/DDBJ databases">
        <title>Tritrichomonas musculus Genome.</title>
        <authorList>
            <person name="Alves-Ferreira E."/>
            <person name="Grigg M."/>
            <person name="Lorenzi H."/>
            <person name="Galac M."/>
        </authorList>
    </citation>
    <scope>NUCLEOTIDE SEQUENCE [LARGE SCALE GENOMIC DNA]</scope>
    <source>
        <strain evidence="2 3">EAF2021</strain>
    </source>
</reference>
<dbReference type="Proteomes" id="UP001470230">
    <property type="component" value="Unassembled WGS sequence"/>
</dbReference>
<keyword evidence="1" id="KW-0175">Coiled coil</keyword>
<keyword evidence="3" id="KW-1185">Reference proteome</keyword>
<name>A0ABR2KRJ6_9EUKA</name>
<sequence length="559" mass="65576">MKRKGPPSTRPPFSSRITQQVNFNSQMKLPFSLNDQLTIEALNLSGIQPKDLEVLPLQHFIKASPTEEIARIAYQRHLEKRKDLIQQVLNNREMILSTLNNNYSEYAKSHFDSSSVSNYNRSQKNTLDTNYISDHSNALDTFYSNVNSVTRRDLSKLKDSGELIYEKYMDQVNRNQLCEKEKTNNAVLRKLAISQLRQALRIQKGEQHNEKVDHLSKVHSEKINQIVTEGQELADKTVFGPPKHELNYDDCLFYGKVRDGSKAIDDKEREKKYKQYIDKRNKKFQQNVEMTEKKTIIVKRNAESEWNDTLTRRIERLDKSDYRYSLIEGKFNQRDQLLNQRGEMRKIHSKDVNDRNNDIEKRRVQRALTKMNNQSIKSKEVLQQNKELTNQKIIQERNILKKRNEAADHIFTARRKKLEDFGKFLDERDENISAKIQQQKEEEIQRLNEVKIDLENRTEKILRAKRSRDVAQICMLRQKIARNNSGLTDTRKRRAKSEFSKVIAEGNFAQKREQLSSLMPKMINMSDEGRIENLVSVLNISKNEAEDILATAKRPVSIH</sequence>
<organism evidence="2 3">
    <name type="scientific">Tritrichomonas musculus</name>
    <dbReference type="NCBI Taxonomy" id="1915356"/>
    <lineage>
        <taxon>Eukaryota</taxon>
        <taxon>Metamonada</taxon>
        <taxon>Parabasalia</taxon>
        <taxon>Tritrichomonadida</taxon>
        <taxon>Tritrichomonadidae</taxon>
        <taxon>Tritrichomonas</taxon>
    </lineage>
</organism>
<feature type="coiled-coil region" evidence="1">
    <location>
        <begin position="371"/>
        <end position="405"/>
    </location>
</feature>
<gene>
    <name evidence="2" type="ORF">M9Y10_022095</name>
</gene>
<dbReference type="EMBL" id="JAPFFF010000003">
    <property type="protein sequence ID" value="KAK8893668.1"/>
    <property type="molecule type" value="Genomic_DNA"/>
</dbReference>
<comment type="caution">
    <text evidence="2">The sequence shown here is derived from an EMBL/GenBank/DDBJ whole genome shotgun (WGS) entry which is preliminary data.</text>
</comment>